<sequence>MAGYGGAKRPFGEPTITLEAKAYLTSPSCRKKESGYPHECGPRGCSPATLASTVPPKGDSAWRTRKWPSRE</sequence>
<dbReference type="EMBL" id="LLXX01000038">
    <property type="protein sequence ID" value="KRR11597.1"/>
    <property type="molecule type" value="Genomic_DNA"/>
</dbReference>
<feature type="region of interest" description="Disordered" evidence="1">
    <location>
        <begin position="29"/>
        <end position="71"/>
    </location>
</feature>
<protein>
    <submittedName>
        <fullName evidence="2">Uncharacterized protein</fullName>
    </submittedName>
</protein>
<dbReference type="AlphaFoldDB" id="A0A0R3M208"/>
<evidence type="ECO:0000313" key="3">
    <source>
        <dbReference type="Proteomes" id="UP000051913"/>
    </source>
</evidence>
<keyword evidence="3" id="KW-1185">Reference proteome</keyword>
<gene>
    <name evidence="2" type="ORF">CP49_18395</name>
</gene>
<proteinExistence type="predicted"/>
<accession>A0A0R3M208</accession>
<name>A0A0R3M208_9BRAD</name>
<reference evidence="2 3" key="1">
    <citation type="submission" date="2014-03" db="EMBL/GenBank/DDBJ databases">
        <title>Bradyrhizobium valentinum sp. nov., isolated from effective nodules of Lupinus mariae-josephae, a lupine endemic of basic-lime soils in Eastern Spain.</title>
        <authorList>
            <person name="Duran D."/>
            <person name="Rey L."/>
            <person name="Navarro A."/>
            <person name="Busquets A."/>
            <person name="Imperial J."/>
            <person name="Ruiz-Argueso T."/>
        </authorList>
    </citation>
    <scope>NUCLEOTIDE SEQUENCE [LARGE SCALE GENOMIC DNA]</scope>
    <source>
        <strain evidence="2 3">LmjM3</strain>
    </source>
</reference>
<evidence type="ECO:0000313" key="2">
    <source>
        <dbReference type="EMBL" id="KRR11597.1"/>
    </source>
</evidence>
<dbReference type="Proteomes" id="UP000051913">
    <property type="component" value="Unassembled WGS sequence"/>
</dbReference>
<organism evidence="2 3">
    <name type="scientific">Bradyrhizobium valentinum</name>
    <dbReference type="NCBI Taxonomy" id="1518501"/>
    <lineage>
        <taxon>Bacteria</taxon>
        <taxon>Pseudomonadati</taxon>
        <taxon>Pseudomonadota</taxon>
        <taxon>Alphaproteobacteria</taxon>
        <taxon>Hyphomicrobiales</taxon>
        <taxon>Nitrobacteraceae</taxon>
        <taxon>Bradyrhizobium</taxon>
    </lineage>
</organism>
<comment type="caution">
    <text evidence="2">The sequence shown here is derived from an EMBL/GenBank/DDBJ whole genome shotgun (WGS) entry which is preliminary data.</text>
</comment>
<evidence type="ECO:0000256" key="1">
    <source>
        <dbReference type="SAM" id="MobiDB-lite"/>
    </source>
</evidence>